<sequence>MKYTCIIIRDKRVSNSSFNNYLNKDPNIEVSGTFTSATEAIRSIDLNDKPDFIFVDIQDPSVETIDALTRLKRYTKALVFISSDKAQHQQVTDDNTIHLIPLPIKSKQQYDEILKEIRMDIATNTFICMTVKLKKGSNEFTSCYFDDITYIESEGNYLHIHTDNNTYSLLSSLLDIEEQVKYRTDLVRIHKSFVISIHAIEYFIKPLSVKIRGLKIPVPVGRSYQKKYHEAVKHRKIQLDQLSDK</sequence>
<dbReference type="EMBL" id="SWBQ01000001">
    <property type="protein sequence ID" value="TKC09073.1"/>
    <property type="molecule type" value="Genomic_DNA"/>
</dbReference>
<organism evidence="4 5">
    <name type="scientific">Pedobacter frigoris</name>
    <dbReference type="NCBI Taxonomy" id="2571272"/>
    <lineage>
        <taxon>Bacteria</taxon>
        <taxon>Pseudomonadati</taxon>
        <taxon>Bacteroidota</taxon>
        <taxon>Sphingobacteriia</taxon>
        <taxon>Sphingobacteriales</taxon>
        <taxon>Sphingobacteriaceae</taxon>
        <taxon>Pedobacter</taxon>
    </lineage>
</organism>
<dbReference type="Proteomes" id="UP000307244">
    <property type="component" value="Unassembled WGS sequence"/>
</dbReference>
<protein>
    <submittedName>
        <fullName evidence="4">Response regulator</fullName>
    </submittedName>
</protein>
<evidence type="ECO:0000259" key="3">
    <source>
        <dbReference type="PROSITE" id="PS50930"/>
    </source>
</evidence>
<name>A0A4U1CNP5_9SPHI</name>
<reference evidence="4 5" key="1">
    <citation type="submission" date="2019-04" db="EMBL/GenBank/DDBJ databases">
        <title>Pedobacter sp. RP-3-15 sp. nov., isolated from Arctic soil.</title>
        <authorList>
            <person name="Dahal R.H."/>
            <person name="Kim D.-U."/>
        </authorList>
    </citation>
    <scope>NUCLEOTIDE SEQUENCE [LARGE SCALE GENOMIC DNA]</scope>
    <source>
        <strain evidence="4 5">RP-3-15</strain>
    </source>
</reference>
<dbReference type="PROSITE" id="PS50930">
    <property type="entry name" value="HTH_LYTTR"/>
    <property type="match status" value="1"/>
</dbReference>
<dbReference type="Gene3D" id="3.40.50.2300">
    <property type="match status" value="1"/>
</dbReference>
<comment type="caution">
    <text evidence="4">The sequence shown here is derived from an EMBL/GenBank/DDBJ whole genome shotgun (WGS) entry which is preliminary data.</text>
</comment>
<keyword evidence="5" id="KW-1185">Reference proteome</keyword>
<evidence type="ECO:0000259" key="2">
    <source>
        <dbReference type="PROSITE" id="PS50110"/>
    </source>
</evidence>
<keyword evidence="1" id="KW-0597">Phosphoprotein</keyword>
<feature type="modified residue" description="4-aspartylphosphate" evidence="1">
    <location>
        <position position="56"/>
    </location>
</feature>
<dbReference type="Pfam" id="PF04397">
    <property type="entry name" value="LytTR"/>
    <property type="match status" value="1"/>
</dbReference>
<dbReference type="InterPro" id="IPR001789">
    <property type="entry name" value="Sig_transdc_resp-reg_receiver"/>
</dbReference>
<dbReference type="SMART" id="SM00850">
    <property type="entry name" value="LytTR"/>
    <property type="match status" value="1"/>
</dbReference>
<dbReference type="AlphaFoldDB" id="A0A4U1CNP5"/>
<dbReference type="GO" id="GO:0000160">
    <property type="term" value="P:phosphorelay signal transduction system"/>
    <property type="evidence" value="ECO:0007669"/>
    <property type="project" value="InterPro"/>
</dbReference>
<dbReference type="GO" id="GO:0003677">
    <property type="term" value="F:DNA binding"/>
    <property type="evidence" value="ECO:0007669"/>
    <property type="project" value="InterPro"/>
</dbReference>
<evidence type="ECO:0000256" key="1">
    <source>
        <dbReference type="PROSITE-ProRule" id="PRU00169"/>
    </source>
</evidence>
<proteinExistence type="predicted"/>
<dbReference type="PROSITE" id="PS50110">
    <property type="entry name" value="RESPONSE_REGULATORY"/>
    <property type="match status" value="1"/>
</dbReference>
<feature type="domain" description="Response regulatory" evidence="2">
    <location>
        <begin position="4"/>
        <end position="117"/>
    </location>
</feature>
<gene>
    <name evidence="4" type="ORF">FA047_02965</name>
</gene>
<dbReference type="SUPFAM" id="SSF52172">
    <property type="entry name" value="CheY-like"/>
    <property type="match status" value="1"/>
</dbReference>
<feature type="domain" description="HTH LytTR-type" evidence="3">
    <location>
        <begin position="146"/>
        <end position="234"/>
    </location>
</feature>
<accession>A0A4U1CNP5</accession>
<dbReference type="InterPro" id="IPR011006">
    <property type="entry name" value="CheY-like_superfamily"/>
</dbReference>
<dbReference type="InterPro" id="IPR007492">
    <property type="entry name" value="LytTR_DNA-bd_dom"/>
</dbReference>
<dbReference type="RefSeq" id="WP_136834488.1">
    <property type="nucleotide sequence ID" value="NZ_SWBQ01000001.1"/>
</dbReference>
<dbReference type="OrthoDB" id="9787344at2"/>
<evidence type="ECO:0000313" key="4">
    <source>
        <dbReference type="EMBL" id="TKC09073.1"/>
    </source>
</evidence>
<evidence type="ECO:0000313" key="5">
    <source>
        <dbReference type="Proteomes" id="UP000307244"/>
    </source>
</evidence>
<dbReference type="Gene3D" id="2.40.50.1020">
    <property type="entry name" value="LytTr DNA-binding domain"/>
    <property type="match status" value="1"/>
</dbReference>